<dbReference type="InterPro" id="IPR052925">
    <property type="entry name" value="Phage_Integrase-like_Recomb"/>
</dbReference>
<dbReference type="SUPFAM" id="SSF47823">
    <property type="entry name" value="lambda integrase-like, N-terminal domain"/>
    <property type="match status" value="1"/>
</dbReference>
<dbReference type="GO" id="GO:0015074">
    <property type="term" value="P:DNA integration"/>
    <property type="evidence" value="ECO:0007669"/>
    <property type="project" value="InterPro"/>
</dbReference>
<dbReference type="Proteomes" id="UP000591131">
    <property type="component" value="Unassembled WGS sequence"/>
</dbReference>
<keyword evidence="1" id="KW-0238">DNA-binding</keyword>
<evidence type="ECO:0000256" key="2">
    <source>
        <dbReference type="ARBA" id="ARBA00023172"/>
    </source>
</evidence>
<keyword evidence="2" id="KW-0233">DNA recombination</keyword>
<organism evidence="3 4">
    <name type="scientific">Perkinsus chesapeaki</name>
    <name type="common">Clam parasite</name>
    <name type="synonym">Perkinsus andrewsi</name>
    <dbReference type="NCBI Taxonomy" id="330153"/>
    <lineage>
        <taxon>Eukaryota</taxon>
        <taxon>Sar</taxon>
        <taxon>Alveolata</taxon>
        <taxon>Perkinsozoa</taxon>
        <taxon>Perkinsea</taxon>
        <taxon>Perkinsida</taxon>
        <taxon>Perkinsidae</taxon>
        <taxon>Perkinsus</taxon>
    </lineage>
</organism>
<dbReference type="GO" id="GO:0006310">
    <property type="term" value="P:DNA recombination"/>
    <property type="evidence" value="ECO:0007669"/>
    <property type="project" value="UniProtKB-KW"/>
</dbReference>
<dbReference type="PANTHER" id="PTHR34605">
    <property type="entry name" value="PHAGE_INTEGRASE DOMAIN-CONTAINING PROTEIN"/>
    <property type="match status" value="1"/>
</dbReference>
<dbReference type="InterPro" id="IPR013762">
    <property type="entry name" value="Integrase-like_cat_sf"/>
</dbReference>
<dbReference type="Gene3D" id="1.10.443.10">
    <property type="entry name" value="Intergrase catalytic core"/>
    <property type="match status" value="1"/>
</dbReference>
<comment type="caution">
    <text evidence="3">The sequence shown here is derived from an EMBL/GenBank/DDBJ whole genome shotgun (WGS) entry which is preliminary data.</text>
</comment>
<dbReference type="SUPFAM" id="SSF56349">
    <property type="entry name" value="DNA breaking-rejoining enzymes"/>
    <property type="match status" value="1"/>
</dbReference>
<evidence type="ECO:0000313" key="4">
    <source>
        <dbReference type="Proteomes" id="UP000591131"/>
    </source>
</evidence>
<evidence type="ECO:0000313" key="3">
    <source>
        <dbReference type="EMBL" id="KAF4652372.1"/>
    </source>
</evidence>
<gene>
    <name evidence="3" type="ORF">FOL47_011133</name>
</gene>
<dbReference type="OrthoDB" id="10592406at2759"/>
<dbReference type="EMBL" id="JAAPAO010000933">
    <property type="protein sequence ID" value="KAF4652372.1"/>
    <property type="molecule type" value="Genomic_DNA"/>
</dbReference>
<sequence length="362" mass="39299">MQNSGWAPLRSLSWQPLGVPSVSSPRVPVKSSVSSKAQQAVVAASTSDDNQLKSFVASAFAESTHKQMRSASVLYESICGSKNHDPYPVNLDKLLLMVHAMTQASYSVGTIQKYISQIRSQASRSRLLILDEVDSSIVTLSLRAAKKVLGSAVTHATTLSREDVFSVSSVLRRTCPEAADLYLLGVSGLFRLGELLQMEAGHINPCWLPTGSGEMFGISVFVKKSKTDVFSRGCYRNIACISESGDSFSCSSAFCSAHSILIRSRSAVSPDDPLFRVTRDAFSGLLRQAIVEVCGVTQSGSPTSHSMRRSGAVMCFQGGMPLTLLAEYGRWSSTECLDKIYLRDGPHSQQLFSAYVLRAWTK</sequence>
<dbReference type="GO" id="GO:0003677">
    <property type="term" value="F:DNA binding"/>
    <property type="evidence" value="ECO:0007669"/>
    <property type="project" value="UniProtKB-KW"/>
</dbReference>
<proteinExistence type="predicted"/>
<dbReference type="InterPro" id="IPR011010">
    <property type="entry name" value="DNA_brk_join_enz"/>
</dbReference>
<dbReference type="InterPro" id="IPR010998">
    <property type="entry name" value="Integrase_recombinase_N"/>
</dbReference>
<name>A0A7J6KZN1_PERCH</name>
<dbReference type="PANTHER" id="PTHR34605:SF3">
    <property type="entry name" value="P CELL-TYPE AGGLUTINATION PROTEIN MAP4-LIKE-RELATED"/>
    <property type="match status" value="1"/>
</dbReference>
<protein>
    <recommendedName>
        <fullName evidence="5">Tyr recombinase domain-containing protein</fullName>
    </recommendedName>
</protein>
<keyword evidence="4" id="KW-1185">Reference proteome</keyword>
<dbReference type="Gene3D" id="1.10.150.130">
    <property type="match status" value="1"/>
</dbReference>
<dbReference type="AlphaFoldDB" id="A0A7J6KZN1"/>
<accession>A0A7J6KZN1</accession>
<evidence type="ECO:0000256" key="1">
    <source>
        <dbReference type="ARBA" id="ARBA00023125"/>
    </source>
</evidence>
<evidence type="ECO:0008006" key="5">
    <source>
        <dbReference type="Google" id="ProtNLM"/>
    </source>
</evidence>
<reference evidence="3 4" key="1">
    <citation type="submission" date="2020-04" db="EMBL/GenBank/DDBJ databases">
        <title>Perkinsus chesapeaki whole genome sequence.</title>
        <authorList>
            <person name="Bogema D.R."/>
        </authorList>
    </citation>
    <scope>NUCLEOTIDE SEQUENCE [LARGE SCALE GENOMIC DNA]</scope>
    <source>
        <strain evidence="3">ATCC PRA-425</strain>
    </source>
</reference>